<dbReference type="OrthoDB" id="9799749at2"/>
<evidence type="ECO:0000313" key="9">
    <source>
        <dbReference type="Proteomes" id="UP000769156"/>
    </source>
</evidence>
<dbReference type="SUPFAM" id="SSF47240">
    <property type="entry name" value="Ferritin-like"/>
    <property type="match status" value="1"/>
</dbReference>
<dbReference type="GO" id="GO:0016491">
    <property type="term" value="F:oxidoreductase activity"/>
    <property type="evidence" value="ECO:0007669"/>
    <property type="project" value="InterPro"/>
</dbReference>
<dbReference type="Pfam" id="PF21349">
    <property type="entry name" value="RUBY_RBDX"/>
    <property type="match status" value="1"/>
</dbReference>
<keyword evidence="2" id="KW-0813">Transport</keyword>
<dbReference type="PANTHER" id="PTHR43865">
    <property type="entry name" value="RUBRERYTHRIN-RELATED"/>
    <property type="match status" value="1"/>
</dbReference>
<reference evidence="8" key="1">
    <citation type="journal article" date="2021" name="PeerJ">
        <title>Extensive microbial diversity within the chicken gut microbiome revealed by metagenomics and culture.</title>
        <authorList>
            <person name="Gilroy R."/>
            <person name="Ravi A."/>
            <person name="Getino M."/>
            <person name="Pursley I."/>
            <person name="Horton D.L."/>
            <person name="Alikhan N.F."/>
            <person name="Baker D."/>
            <person name="Gharbi K."/>
            <person name="Hall N."/>
            <person name="Watson M."/>
            <person name="Adriaenssens E.M."/>
            <person name="Foster-Nyarko E."/>
            <person name="Jarju S."/>
            <person name="Secka A."/>
            <person name="Antonio M."/>
            <person name="Oren A."/>
            <person name="Chaudhuri R.R."/>
            <person name="La Ragione R."/>
            <person name="Hildebrand F."/>
            <person name="Pallen M.J."/>
        </authorList>
    </citation>
    <scope>NUCLEOTIDE SEQUENCE</scope>
    <source>
        <strain evidence="8">ChiSjej5B23-16112</strain>
    </source>
</reference>
<dbReference type="AlphaFoldDB" id="A0A921LDU4"/>
<gene>
    <name evidence="8" type="ORF">K8V82_06000</name>
</gene>
<dbReference type="Pfam" id="PF02915">
    <property type="entry name" value="Rubrerythrin"/>
    <property type="match status" value="1"/>
</dbReference>
<dbReference type="Gene3D" id="2.20.28.10">
    <property type="match status" value="1"/>
</dbReference>
<dbReference type="InterPro" id="IPR009078">
    <property type="entry name" value="Ferritin-like_SF"/>
</dbReference>
<keyword evidence="3" id="KW-0479">Metal-binding</keyword>
<sequence length="204" mass="23239">MAVDFCKSRTKENLMKAFAGESQARNRYTIAAEMAREHHMYSVSRIFLFTAEQERAHAHRYYELLKEAEGENIEICGSFPVDTFDSLTDLLRAAQHNETEEYKDVYQSFGDQAKEEGFLEAASVFYQTAEVENTHAKRFGAIKKLLETNTYFELGQEGAWMCLNCGHIHRGTKAPEVCPLCRHEKGFFIPLSLAPYTDGSIAVM</sequence>
<reference evidence="8" key="2">
    <citation type="submission" date="2021-09" db="EMBL/GenBank/DDBJ databases">
        <authorList>
            <person name="Gilroy R."/>
        </authorList>
    </citation>
    <scope>NUCLEOTIDE SEQUENCE</scope>
    <source>
        <strain evidence="8">ChiSjej5B23-16112</strain>
    </source>
</reference>
<dbReference type="PROSITE" id="PS50903">
    <property type="entry name" value="RUBREDOXIN_LIKE"/>
    <property type="match status" value="1"/>
</dbReference>
<dbReference type="InterPro" id="IPR012347">
    <property type="entry name" value="Ferritin-like"/>
</dbReference>
<dbReference type="CDD" id="cd00729">
    <property type="entry name" value="rubredoxin_SM"/>
    <property type="match status" value="1"/>
</dbReference>
<evidence type="ECO:0000259" key="6">
    <source>
        <dbReference type="PROSITE" id="PS50903"/>
    </source>
</evidence>
<dbReference type="InterPro" id="IPR009040">
    <property type="entry name" value="Ferritin-like_diiron"/>
</dbReference>
<keyword evidence="4" id="KW-0249">Electron transport</keyword>
<dbReference type="SUPFAM" id="SSF57802">
    <property type="entry name" value="Rubredoxin-like"/>
    <property type="match status" value="1"/>
</dbReference>
<dbReference type="Gene3D" id="1.20.1260.10">
    <property type="match status" value="1"/>
</dbReference>
<comment type="caution">
    <text evidence="8">The sequence shown here is derived from an EMBL/GenBank/DDBJ whole genome shotgun (WGS) entry which is preliminary data.</text>
</comment>
<evidence type="ECO:0000256" key="1">
    <source>
        <dbReference type="ARBA" id="ARBA00001965"/>
    </source>
</evidence>
<evidence type="ECO:0000259" key="7">
    <source>
        <dbReference type="PROSITE" id="PS50905"/>
    </source>
</evidence>
<dbReference type="CDD" id="cd01041">
    <property type="entry name" value="Rubrerythrin"/>
    <property type="match status" value="1"/>
</dbReference>
<dbReference type="InterPro" id="IPR052364">
    <property type="entry name" value="Rubrerythrin"/>
</dbReference>
<evidence type="ECO:0000256" key="3">
    <source>
        <dbReference type="ARBA" id="ARBA00022723"/>
    </source>
</evidence>
<accession>A0A921LDU4</accession>
<evidence type="ECO:0000256" key="5">
    <source>
        <dbReference type="ARBA" id="ARBA00023004"/>
    </source>
</evidence>
<protein>
    <submittedName>
        <fullName evidence="8">Rubrerythrin family protein</fullName>
    </submittedName>
</protein>
<keyword evidence="5" id="KW-0408">Iron</keyword>
<feature type="domain" description="Ferritin-like diiron" evidence="7">
    <location>
        <begin position="4"/>
        <end position="150"/>
    </location>
</feature>
<organism evidence="8 9">
    <name type="scientific">Lachnoclostridium phocaeense</name>
    <dbReference type="NCBI Taxonomy" id="1871021"/>
    <lineage>
        <taxon>Bacteria</taxon>
        <taxon>Bacillati</taxon>
        <taxon>Bacillota</taxon>
        <taxon>Clostridia</taxon>
        <taxon>Lachnospirales</taxon>
        <taxon>Lachnospiraceae</taxon>
    </lineage>
</organism>
<comment type="cofactor">
    <cofactor evidence="1">
        <name>Fe(3+)</name>
        <dbReference type="ChEBI" id="CHEBI:29034"/>
    </cofactor>
</comment>
<dbReference type="EMBL" id="DYVY01000096">
    <property type="protein sequence ID" value="HJF94330.1"/>
    <property type="molecule type" value="Genomic_DNA"/>
</dbReference>
<dbReference type="InterPro" id="IPR048574">
    <property type="entry name" value="RUBY_RBDX"/>
</dbReference>
<dbReference type="InterPro" id="IPR024934">
    <property type="entry name" value="Rubredoxin-like_dom"/>
</dbReference>
<dbReference type="PANTHER" id="PTHR43865:SF1">
    <property type="entry name" value="RUBRERYTHRIN-RELATED"/>
    <property type="match status" value="1"/>
</dbReference>
<dbReference type="PROSITE" id="PS50905">
    <property type="entry name" value="FERRITIN_LIKE"/>
    <property type="match status" value="1"/>
</dbReference>
<proteinExistence type="predicted"/>
<evidence type="ECO:0000313" key="8">
    <source>
        <dbReference type="EMBL" id="HJF94330.1"/>
    </source>
</evidence>
<evidence type="ECO:0000256" key="2">
    <source>
        <dbReference type="ARBA" id="ARBA00022448"/>
    </source>
</evidence>
<dbReference type="InterPro" id="IPR003251">
    <property type="entry name" value="Rr_diiron-bd_dom"/>
</dbReference>
<feature type="domain" description="Rubredoxin-like" evidence="6">
    <location>
        <begin position="157"/>
        <end position="191"/>
    </location>
</feature>
<dbReference type="GO" id="GO:0005506">
    <property type="term" value="F:iron ion binding"/>
    <property type="evidence" value="ECO:0007669"/>
    <property type="project" value="InterPro"/>
</dbReference>
<evidence type="ECO:0000256" key="4">
    <source>
        <dbReference type="ARBA" id="ARBA00022982"/>
    </source>
</evidence>
<dbReference type="Proteomes" id="UP000769156">
    <property type="component" value="Unassembled WGS sequence"/>
</dbReference>
<name>A0A921LDU4_9FIRM</name>